<accession>A0AAW3YTN8</accession>
<comment type="caution">
    <text evidence="1">The sequence shown here is derived from an EMBL/GenBank/DDBJ whole genome shotgun (WGS) entry which is preliminary data.</text>
</comment>
<sequence>MRYICAPLEADIVRHITHRLAMKVIRFLDSPAYHSRRAVFLPRSPLNLPLHDLHPRFD</sequence>
<dbReference type="AlphaFoldDB" id="A0AAW3YTN8"/>
<gene>
    <name evidence="1" type="ORF">ID854_13795</name>
</gene>
<dbReference type="Proteomes" id="UP001193920">
    <property type="component" value="Unassembled WGS sequence"/>
</dbReference>
<dbReference type="RefSeq" id="WP_156935854.1">
    <property type="nucleotide sequence ID" value="NZ_CAWNPE010000001.1"/>
</dbReference>
<evidence type="ECO:0000313" key="1">
    <source>
        <dbReference type="EMBL" id="MBD2801500.1"/>
    </source>
</evidence>
<proteinExistence type="predicted"/>
<protein>
    <submittedName>
        <fullName evidence="1">Uncharacterized protein</fullName>
    </submittedName>
</protein>
<reference evidence="1" key="2">
    <citation type="journal article" date="2024" name="Toxins">
        <title>Genome Sequence Analysis of Native Xenorhabdus Strains Isolated from Entomopathogenic Nematodes in Argentina.</title>
        <authorList>
            <person name="Palma L."/>
            <person name="Frizzo L."/>
            <person name="Kaiser S."/>
            <person name="Berry C."/>
            <person name="Caballero P."/>
            <person name="Bode H.B."/>
            <person name="Del Valle E.E."/>
        </authorList>
    </citation>
    <scope>NUCLEOTIDE SEQUENCE</scope>
    <source>
        <strain evidence="1">M</strain>
    </source>
</reference>
<dbReference type="GeneID" id="97127016"/>
<reference evidence="1" key="1">
    <citation type="submission" date="2020-09" db="EMBL/GenBank/DDBJ databases">
        <authorList>
            <person name="Palma L."/>
            <person name="Caballero P."/>
            <person name="Berry C."/>
            <person name="Del Valle E."/>
        </authorList>
    </citation>
    <scope>NUCLEOTIDE SEQUENCE</scope>
    <source>
        <strain evidence="1">M</strain>
    </source>
</reference>
<dbReference type="EMBL" id="JACXBF010000320">
    <property type="protein sequence ID" value="MBD2801500.1"/>
    <property type="molecule type" value="Genomic_DNA"/>
</dbReference>
<name>A0AAW3YTN8_9GAMM</name>
<organism evidence="1">
    <name type="scientific">Xenorhabdus szentirmaii</name>
    <dbReference type="NCBI Taxonomy" id="290112"/>
    <lineage>
        <taxon>Bacteria</taxon>
        <taxon>Pseudomonadati</taxon>
        <taxon>Pseudomonadota</taxon>
        <taxon>Gammaproteobacteria</taxon>
        <taxon>Enterobacterales</taxon>
        <taxon>Morganellaceae</taxon>
        <taxon>Xenorhabdus</taxon>
    </lineage>
</organism>